<keyword evidence="1 4" id="KW-0597">Phosphoprotein</keyword>
<dbReference type="Gene3D" id="3.40.50.2300">
    <property type="match status" value="1"/>
</dbReference>
<dbReference type="GO" id="GO:0000976">
    <property type="term" value="F:transcription cis-regulatory region binding"/>
    <property type="evidence" value="ECO:0007669"/>
    <property type="project" value="TreeGrafter"/>
</dbReference>
<dbReference type="Pfam" id="PF00486">
    <property type="entry name" value="Trans_reg_C"/>
    <property type="match status" value="1"/>
</dbReference>
<dbReference type="EMBL" id="CP030944">
    <property type="protein sequence ID" value="QKE25536.1"/>
    <property type="molecule type" value="Genomic_DNA"/>
</dbReference>
<protein>
    <submittedName>
        <fullName evidence="8">Two-component system response regulator</fullName>
    </submittedName>
</protein>
<dbReference type="GO" id="GO:0005829">
    <property type="term" value="C:cytosol"/>
    <property type="evidence" value="ECO:0007669"/>
    <property type="project" value="TreeGrafter"/>
</dbReference>
<dbReference type="SMART" id="SM00448">
    <property type="entry name" value="REC"/>
    <property type="match status" value="1"/>
</dbReference>
<dbReference type="PANTHER" id="PTHR48111:SF40">
    <property type="entry name" value="PHOSPHATE REGULON TRANSCRIPTIONAL REGULATORY PROTEIN PHOB"/>
    <property type="match status" value="1"/>
</dbReference>
<dbReference type="SUPFAM" id="SSF46894">
    <property type="entry name" value="C-terminal effector domain of the bipartite response regulators"/>
    <property type="match status" value="1"/>
</dbReference>
<dbReference type="CDD" id="cd17534">
    <property type="entry name" value="REC_DC-like"/>
    <property type="match status" value="1"/>
</dbReference>
<proteinExistence type="predicted"/>
<dbReference type="InterPro" id="IPR001867">
    <property type="entry name" value="OmpR/PhoB-type_DNA-bd"/>
</dbReference>
<keyword evidence="2" id="KW-0902">Two-component regulatory system</keyword>
<evidence type="ECO:0000256" key="5">
    <source>
        <dbReference type="PROSITE-ProRule" id="PRU01091"/>
    </source>
</evidence>
<evidence type="ECO:0000256" key="4">
    <source>
        <dbReference type="PROSITE-ProRule" id="PRU00169"/>
    </source>
</evidence>
<evidence type="ECO:0000313" key="8">
    <source>
        <dbReference type="EMBL" id="QKE25536.1"/>
    </source>
</evidence>
<dbReference type="GO" id="GO:0006355">
    <property type="term" value="P:regulation of DNA-templated transcription"/>
    <property type="evidence" value="ECO:0007669"/>
    <property type="project" value="InterPro"/>
</dbReference>
<feature type="modified residue" description="4-aspartylphosphate" evidence="4">
    <location>
        <position position="62"/>
    </location>
</feature>
<keyword evidence="3 5" id="KW-0238">DNA-binding</keyword>
<dbReference type="Proteomes" id="UP000502065">
    <property type="component" value="Chromosome"/>
</dbReference>
<evidence type="ECO:0000259" key="7">
    <source>
        <dbReference type="PROSITE" id="PS51755"/>
    </source>
</evidence>
<evidence type="ECO:0000256" key="2">
    <source>
        <dbReference type="ARBA" id="ARBA00023012"/>
    </source>
</evidence>
<name>A0AAE7B320_9BACT</name>
<dbReference type="InterPro" id="IPR011006">
    <property type="entry name" value="CheY-like_superfamily"/>
</dbReference>
<dbReference type="Pfam" id="PF00072">
    <property type="entry name" value="Response_reg"/>
    <property type="match status" value="1"/>
</dbReference>
<keyword evidence="9" id="KW-1185">Reference proteome</keyword>
<dbReference type="PROSITE" id="PS50110">
    <property type="entry name" value="RESPONSE_REGULATORY"/>
    <property type="match status" value="1"/>
</dbReference>
<evidence type="ECO:0000256" key="1">
    <source>
        <dbReference type="ARBA" id="ARBA00022553"/>
    </source>
</evidence>
<dbReference type="InterPro" id="IPR036388">
    <property type="entry name" value="WH-like_DNA-bd_sf"/>
</dbReference>
<dbReference type="Gene3D" id="1.10.10.10">
    <property type="entry name" value="Winged helix-like DNA-binding domain superfamily/Winged helix DNA-binding domain"/>
    <property type="match status" value="1"/>
</dbReference>
<feature type="domain" description="Response regulatory" evidence="6">
    <location>
        <begin position="12"/>
        <end position="127"/>
    </location>
</feature>
<feature type="domain" description="OmpR/PhoB-type" evidence="7">
    <location>
        <begin position="145"/>
        <end position="239"/>
    </location>
</feature>
<dbReference type="GO" id="GO:0000156">
    <property type="term" value="F:phosphorelay response regulator activity"/>
    <property type="evidence" value="ECO:0007669"/>
    <property type="project" value="TreeGrafter"/>
</dbReference>
<dbReference type="PANTHER" id="PTHR48111">
    <property type="entry name" value="REGULATOR OF RPOS"/>
    <property type="match status" value="1"/>
</dbReference>
<dbReference type="AlphaFoldDB" id="A0AAE7B320"/>
<dbReference type="RefSeq" id="WP_129095966.1">
    <property type="nucleotide sequence ID" value="NZ_CBCSAE010000001.1"/>
</dbReference>
<dbReference type="SUPFAM" id="SSF52172">
    <property type="entry name" value="CheY-like"/>
    <property type="match status" value="1"/>
</dbReference>
<dbReference type="PROSITE" id="PS51755">
    <property type="entry name" value="OMPR_PHOB"/>
    <property type="match status" value="1"/>
</dbReference>
<dbReference type="InterPro" id="IPR001789">
    <property type="entry name" value="Sig_transdc_resp-reg_receiver"/>
</dbReference>
<accession>A0AAE7B320</accession>
<reference evidence="8 9" key="1">
    <citation type="submission" date="2018-07" db="EMBL/GenBank/DDBJ databases">
        <title>Identification of phenol metabolism pathways in Arcobacter.</title>
        <authorList>
            <person name="Miller W.G."/>
            <person name="Yee E."/>
            <person name="Bono J.L."/>
        </authorList>
    </citation>
    <scope>NUCLEOTIDE SEQUENCE [LARGE SCALE GENOMIC DNA]</scope>
    <source>
        <strain evidence="8 9">W63</strain>
    </source>
</reference>
<dbReference type="InterPro" id="IPR016032">
    <property type="entry name" value="Sig_transdc_resp-reg_C-effctor"/>
</dbReference>
<evidence type="ECO:0000313" key="9">
    <source>
        <dbReference type="Proteomes" id="UP000502065"/>
    </source>
</evidence>
<feature type="DNA-binding region" description="OmpR/PhoB-type" evidence="5">
    <location>
        <begin position="145"/>
        <end position="239"/>
    </location>
</feature>
<sequence>MSSNLYTKKDFDILIVEDEPILAMAMESKLKKMGFNVSGISTTPDTAILYANNHNLDLAIVDINLNASKTGIDVANYFWKNFNIPIIFLTAYSNDKILNEAMEAEPYAYLLKPCRNEELKVAINTTMHKHQFFFKNKNLLTHTKDEFIFIEENMKFNKITLELYINNKLFKLTKTEKKLFEILALNGGKTVSFNTIFNFVYREDVYDLSKLRSLIYRLKTRLGFNPFENMYEEGYRLNMVKNNENS</sequence>
<dbReference type="SMART" id="SM00862">
    <property type="entry name" value="Trans_reg_C"/>
    <property type="match status" value="1"/>
</dbReference>
<gene>
    <name evidence="8" type="ORF">AAQM_0773</name>
</gene>
<dbReference type="InterPro" id="IPR039420">
    <property type="entry name" value="WalR-like"/>
</dbReference>
<dbReference type="KEGG" id="aaqi:AAQM_0773"/>
<evidence type="ECO:0000259" key="6">
    <source>
        <dbReference type="PROSITE" id="PS50110"/>
    </source>
</evidence>
<organism evidence="8 9">
    <name type="scientific">Arcobacter aquimarinus</name>
    <dbReference type="NCBI Taxonomy" id="1315211"/>
    <lineage>
        <taxon>Bacteria</taxon>
        <taxon>Pseudomonadati</taxon>
        <taxon>Campylobacterota</taxon>
        <taxon>Epsilonproteobacteria</taxon>
        <taxon>Campylobacterales</taxon>
        <taxon>Arcobacteraceae</taxon>
        <taxon>Arcobacter</taxon>
    </lineage>
</organism>
<evidence type="ECO:0000256" key="3">
    <source>
        <dbReference type="ARBA" id="ARBA00023125"/>
    </source>
</evidence>
<dbReference type="GO" id="GO:0032993">
    <property type="term" value="C:protein-DNA complex"/>
    <property type="evidence" value="ECO:0007669"/>
    <property type="project" value="TreeGrafter"/>
</dbReference>